<evidence type="ECO:0000313" key="2">
    <source>
        <dbReference type="Proteomes" id="UP000789920"/>
    </source>
</evidence>
<comment type="caution">
    <text evidence="1">The sequence shown here is derived from an EMBL/GenBank/DDBJ whole genome shotgun (WGS) entry which is preliminary data.</text>
</comment>
<keyword evidence="2" id="KW-1185">Reference proteome</keyword>
<organism evidence="1 2">
    <name type="scientific">Racocetra persica</name>
    <dbReference type="NCBI Taxonomy" id="160502"/>
    <lineage>
        <taxon>Eukaryota</taxon>
        <taxon>Fungi</taxon>
        <taxon>Fungi incertae sedis</taxon>
        <taxon>Mucoromycota</taxon>
        <taxon>Glomeromycotina</taxon>
        <taxon>Glomeromycetes</taxon>
        <taxon>Diversisporales</taxon>
        <taxon>Gigasporaceae</taxon>
        <taxon>Racocetra</taxon>
    </lineage>
</organism>
<gene>
    <name evidence="1" type="ORF">RPERSI_LOCUS16597</name>
</gene>
<dbReference type="EMBL" id="CAJVQC010041296">
    <property type="protein sequence ID" value="CAG8772655.1"/>
    <property type="molecule type" value="Genomic_DNA"/>
</dbReference>
<reference evidence="1" key="1">
    <citation type="submission" date="2021-06" db="EMBL/GenBank/DDBJ databases">
        <authorList>
            <person name="Kallberg Y."/>
            <person name="Tangrot J."/>
            <person name="Rosling A."/>
        </authorList>
    </citation>
    <scope>NUCLEOTIDE SEQUENCE</scope>
    <source>
        <strain evidence="1">MA461A</strain>
    </source>
</reference>
<dbReference type="Proteomes" id="UP000789920">
    <property type="component" value="Unassembled WGS sequence"/>
</dbReference>
<feature type="non-terminal residue" evidence="1">
    <location>
        <position position="1"/>
    </location>
</feature>
<evidence type="ECO:0000313" key="1">
    <source>
        <dbReference type="EMBL" id="CAG8772655.1"/>
    </source>
</evidence>
<accession>A0ACA9R1I6</accession>
<name>A0ACA9R1I6_9GLOM</name>
<feature type="non-terminal residue" evidence="1">
    <location>
        <position position="52"/>
    </location>
</feature>
<proteinExistence type="predicted"/>
<protein>
    <submittedName>
        <fullName evidence="1">5898_t:CDS:1</fullName>
    </submittedName>
</protein>
<sequence>IQLCYWCGTEDGLSDLSKLLTNQYKIVYPCCKTCKELEKDHFTRLEIKVGKN</sequence>